<evidence type="ECO:0000313" key="2">
    <source>
        <dbReference type="EMBL" id="TNN70186.1"/>
    </source>
</evidence>
<protein>
    <submittedName>
        <fullName evidence="2">Uncharacterized protein</fullName>
    </submittedName>
</protein>
<name>A0A4Z2HWF6_9TELE</name>
<evidence type="ECO:0000313" key="3">
    <source>
        <dbReference type="Proteomes" id="UP000314294"/>
    </source>
</evidence>
<dbReference type="EMBL" id="SRLO01000166">
    <property type="protein sequence ID" value="TNN70186.1"/>
    <property type="molecule type" value="Genomic_DNA"/>
</dbReference>
<comment type="caution">
    <text evidence="2">The sequence shown here is derived from an EMBL/GenBank/DDBJ whole genome shotgun (WGS) entry which is preliminary data.</text>
</comment>
<keyword evidence="3" id="KW-1185">Reference proteome</keyword>
<reference evidence="2 3" key="1">
    <citation type="submission" date="2019-03" db="EMBL/GenBank/DDBJ databases">
        <title>First draft genome of Liparis tanakae, snailfish: a comprehensive survey of snailfish specific genes.</title>
        <authorList>
            <person name="Kim W."/>
            <person name="Song I."/>
            <person name="Jeong J.-H."/>
            <person name="Kim D."/>
            <person name="Kim S."/>
            <person name="Ryu S."/>
            <person name="Song J.Y."/>
            <person name="Lee S.K."/>
        </authorList>
    </citation>
    <scope>NUCLEOTIDE SEQUENCE [LARGE SCALE GENOMIC DNA]</scope>
    <source>
        <tissue evidence="2">Muscle</tissue>
    </source>
</reference>
<gene>
    <name evidence="2" type="ORF">EYF80_019557</name>
</gene>
<evidence type="ECO:0000256" key="1">
    <source>
        <dbReference type="SAM" id="MobiDB-lite"/>
    </source>
</evidence>
<organism evidence="2 3">
    <name type="scientific">Liparis tanakae</name>
    <name type="common">Tanaka's snailfish</name>
    <dbReference type="NCBI Taxonomy" id="230148"/>
    <lineage>
        <taxon>Eukaryota</taxon>
        <taxon>Metazoa</taxon>
        <taxon>Chordata</taxon>
        <taxon>Craniata</taxon>
        <taxon>Vertebrata</taxon>
        <taxon>Euteleostomi</taxon>
        <taxon>Actinopterygii</taxon>
        <taxon>Neopterygii</taxon>
        <taxon>Teleostei</taxon>
        <taxon>Neoteleostei</taxon>
        <taxon>Acanthomorphata</taxon>
        <taxon>Eupercaria</taxon>
        <taxon>Perciformes</taxon>
        <taxon>Cottioidei</taxon>
        <taxon>Cottales</taxon>
        <taxon>Liparidae</taxon>
        <taxon>Liparis</taxon>
    </lineage>
</organism>
<proteinExistence type="predicted"/>
<dbReference type="Proteomes" id="UP000314294">
    <property type="component" value="Unassembled WGS sequence"/>
</dbReference>
<dbReference type="AlphaFoldDB" id="A0A4Z2HWF6"/>
<accession>A0A4Z2HWF6</accession>
<feature type="region of interest" description="Disordered" evidence="1">
    <location>
        <begin position="134"/>
        <end position="157"/>
    </location>
</feature>
<sequence>MRPRSSRLHTEQIGQIHRHIHEQRGKNGYQHTPGRPQACVIAPTPFGLTYERFAITGGTNAPTRSPPNRTSARGKLVWLPLSANCCVLDEPTPPPRFCKTASLRFGNPLKRARPPEEILDRVFVNYSMGKDLEGKPLKPAGQWPGPQSDLLGGRVAR</sequence>